<dbReference type="Proteomes" id="UP000000268">
    <property type="component" value="Plasmid pREB1"/>
</dbReference>
<gene>
    <name evidence="2" type="ordered locus">AM1_A0322</name>
</gene>
<organism evidence="2 3">
    <name type="scientific">Acaryochloris marina (strain MBIC 11017)</name>
    <dbReference type="NCBI Taxonomy" id="329726"/>
    <lineage>
        <taxon>Bacteria</taxon>
        <taxon>Bacillati</taxon>
        <taxon>Cyanobacteriota</taxon>
        <taxon>Cyanophyceae</taxon>
        <taxon>Acaryochloridales</taxon>
        <taxon>Acaryochloridaceae</taxon>
        <taxon>Acaryochloris</taxon>
    </lineage>
</organism>
<sequence>MNERNGYAKLIPTPQLDPLLMGEVMGSDAFIEGDWVLLRYWDNRPTKVTRVQQNFLYVGLEVGETFEDALVHFYPEELGYPLDHRFWSQRQKQCYLRCHLDPALLRRWDRNSHVFVGKDTDLNVFLLCALASVIILAVSGFWLHYQVFWGLSDVGGNALNP</sequence>
<evidence type="ECO:0000256" key="1">
    <source>
        <dbReference type="SAM" id="Phobius"/>
    </source>
</evidence>
<dbReference type="EMBL" id="CP000838">
    <property type="protein sequence ID" value="ABW31440.1"/>
    <property type="molecule type" value="Genomic_DNA"/>
</dbReference>
<proteinExistence type="predicted"/>
<keyword evidence="1" id="KW-0812">Transmembrane</keyword>
<feature type="transmembrane region" description="Helical" evidence="1">
    <location>
        <begin position="124"/>
        <end position="145"/>
    </location>
</feature>
<evidence type="ECO:0000313" key="3">
    <source>
        <dbReference type="Proteomes" id="UP000000268"/>
    </source>
</evidence>
<dbReference type="RefSeq" id="WP_012166814.1">
    <property type="nucleotide sequence ID" value="NC_009926.1"/>
</dbReference>
<protein>
    <submittedName>
        <fullName evidence="2">Uncharacterized protein</fullName>
    </submittedName>
</protein>
<dbReference type="AlphaFoldDB" id="A8ZKX2"/>
<keyword evidence="1" id="KW-1133">Transmembrane helix</keyword>
<keyword evidence="3" id="KW-1185">Reference proteome</keyword>
<dbReference type="KEGG" id="amr:AM1_A0322"/>
<keyword evidence="1" id="KW-0472">Membrane</keyword>
<evidence type="ECO:0000313" key="2">
    <source>
        <dbReference type="EMBL" id="ABW31440.1"/>
    </source>
</evidence>
<keyword evidence="2" id="KW-0614">Plasmid</keyword>
<accession>A8ZKX2</accession>
<dbReference type="HOGENOM" id="CLU_1665605_0_0_3"/>
<name>A8ZKX2_ACAM1</name>
<geneLocation type="plasmid" evidence="2 3">
    <name>pREB1</name>
</geneLocation>
<reference evidence="2 3" key="1">
    <citation type="journal article" date="2008" name="Proc. Natl. Acad. Sci. U.S.A.">
        <title>Niche adaptation and genome expansion in the chlorophyll d-producing cyanobacterium Acaryochloris marina.</title>
        <authorList>
            <person name="Swingley W.D."/>
            <person name="Chen M."/>
            <person name="Cheung P.C."/>
            <person name="Conrad A.L."/>
            <person name="Dejesa L.C."/>
            <person name="Hao J."/>
            <person name="Honchak B.M."/>
            <person name="Karbach L.E."/>
            <person name="Kurdoglu A."/>
            <person name="Lahiri S."/>
            <person name="Mastrian S.D."/>
            <person name="Miyashita H."/>
            <person name="Page L."/>
            <person name="Ramakrishna P."/>
            <person name="Satoh S."/>
            <person name="Sattley W.M."/>
            <person name="Shimada Y."/>
            <person name="Taylor H.L."/>
            <person name="Tomo T."/>
            <person name="Tsuchiya T."/>
            <person name="Wang Z.T."/>
            <person name="Raymond J."/>
            <person name="Mimuro M."/>
            <person name="Blankenship R.E."/>
            <person name="Touchman J.W."/>
        </authorList>
    </citation>
    <scope>NUCLEOTIDE SEQUENCE [LARGE SCALE GENOMIC DNA]</scope>
    <source>
        <strain evidence="3">MBIC 11017</strain>
        <plasmid evidence="3">Plasmid pREB1</plasmid>
    </source>
</reference>